<dbReference type="GO" id="GO:0036228">
    <property type="term" value="P:protein localization to nuclear inner membrane"/>
    <property type="evidence" value="ECO:0007669"/>
    <property type="project" value="TreeGrafter"/>
</dbReference>
<accession>A0AAN9MZJ6</accession>
<dbReference type="GO" id="GO:0044613">
    <property type="term" value="C:nuclear pore central transport channel"/>
    <property type="evidence" value="ECO:0007669"/>
    <property type="project" value="TreeGrafter"/>
</dbReference>
<feature type="compositionally biased region" description="Low complexity" evidence="4">
    <location>
        <begin position="11"/>
        <end position="29"/>
    </location>
</feature>
<reference evidence="6 7" key="1">
    <citation type="submission" date="2024-01" db="EMBL/GenBank/DDBJ databases">
        <title>The genomes of 5 underutilized Papilionoideae crops provide insights into root nodulation and disease resistanc.</title>
        <authorList>
            <person name="Jiang F."/>
        </authorList>
    </citation>
    <scope>NUCLEOTIDE SEQUENCE [LARGE SCALE GENOMIC DNA]</scope>
    <source>
        <strain evidence="6">JINMINGXINNONG_FW02</strain>
        <tissue evidence="6">Leaves</tissue>
    </source>
</reference>
<evidence type="ECO:0000259" key="5">
    <source>
        <dbReference type="Pfam" id="PF13874"/>
    </source>
</evidence>
<dbReference type="EMBL" id="JAYMYR010000005">
    <property type="protein sequence ID" value="KAK7363940.1"/>
    <property type="molecule type" value="Genomic_DNA"/>
</dbReference>
<evidence type="ECO:0000256" key="4">
    <source>
        <dbReference type="SAM" id="MobiDB-lite"/>
    </source>
</evidence>
<gene>
    <name evidence="6" type="ORF">VNO80_12215</name>
</gene>
<dbReference type="AlphaFoldDB" id="A0AAN9MZJ6"/>
<evidence type="ECO:0000256" key="3">
    <source>
        <dbReference type="ARBA" id="ARBA00023242"/>
    </source>
</evidence>
<dbReference type="GO" id="GO:0006607">
    <property type="term" value="P:NLS-bearing protein import into nucleus"/>
    <property type="evidence" value="ECO:0007669"/>
    <property type="project" value="TreeGrafter"/>
</dbReference>
<name>A0AAN9MZJ6_PHACN</name>
<comment type="caution">
    <text evidence="6">The sequence shown here is derived from an EMBL/GenBank/DDBJ whole genome shotgun (WGS) entry which is preliminary data.</text>
</comment>
<feature type="region of interest" description="Disordered" evidence="4">
    <location>
        <begin position="1"/>
        <end position="91"/>
    </location>
</feature>
<organism evidence="6 7">
    <name type="scientific">Phaseolus coccineus</name>
    <name type="common">Scarlet runner bean</name>
    <name type="synonym">Phaseolus multiflorus</name>
    <dbReference type="NCBI Taxonomy" id="3886"/>
    <lineage>
        <taxon>Eukaryota</taxon>
        <taxon>Viridiplantae</taxon>
        <taxon>Streptophyta</taxon>
        <taxon>Embryophyta</taxon>
        <taxon>Tracheophyta</taxon>
        <taxon>Spermatophyta</taxon>
        <taxon>Magnoliopsida</taxon>
        <taxon>eudicotyledons</taxon>
        <taxon>Gunneridae</taxon>
        <taxon>Pentapetalae</taxon>
        <taxon>rosids</taxon>
        <taxon>fabids</taxon>
        <taxon>Fabales</taxon>
        <taxon>Fabaceae</taxon>
        <taxon>Papilionoideae</taxon>
        <taxon>50 kb inversion clade</taxon>
        <taxon>NPAAA clade</taxon>
        <taxon>indigoferoid/millettioid clade</taxon>
        <taxon>Phaseoleae</taxon>
        <taxon>Phaseolus</taxon>
    </lineage>
</organism>
<evidence type="ECO:0000256" key="2">
    <source>
        <dbReference type="ARBA" id="ARBA00022448"/>
    </source>
</evidence>
<protein>
    <recommendedName>
        <fullName evidence="5">Nucleoporin Nup54 alpha-helical domain-containing protein</fullName>
    </recommendedName>
</protein>
<proteinExistence type="predicted"/>
<dbReference type="Pfam" id="PF13874">
    <property type="entry name" value="Nup54"/>
    <property type="match status" value="1"/>
</dbReference>
<dbReference type="InterPro" id="IPR025712">
    <property type="entry name" value="Nup54_alpha-helical_dom"/>
</dbReference>
<dbReference type="GO" id="GO:0006999">
    <property type="term" value="P:nuclear pore organization"/>
    <property type="evidence" value="ECO:0007669"/>
    <property type="project" value="TreeGrafter"/>
</dbReference>
<dbReference type="PANTHER" id="PTHR13000">
    <property type="entry name" value="NUCLEOPORIN P54"/>
    <property type="match status" value="1"/>
</dbReference>
<keyword evidence="3" id="KW-0539">Nucleus</keyword>
<evidence type="ECO:0000256" key="1">
    <source>
        <dbReference type="ARBA" id="ARBA00004123"/>
    </source>
</evidence>
<feature type="compositionally biased region" description="Low complexity" evidence="4">
    <location>
        <begin position="63"/>
        <end position="91"/>
    </location>
</feature>
<keyword evidence="7" id="KW-1185">Reference proteome</keyword>
<comment type="subcellular location">
    <subcellularLocation>
        <location evidence="1">Nucleus</location>
    </subcellularLocation>
</comment>
<keyword evidence="2" id="KW-0813">Transport</keyword>
<dbReference type="InterPro" id="IPR024864">
    <property type="entry name" value="Nup54/Nup57/Nup44"/>
</dbReference>
<dbReference type="GO" id="GO:0017056">
    <property type="term" value="F:structural constituent of nuclear pore"/>
    <property type="evidence" value="ECO:0007669"/>
    <property type="project" value="TreeGrafter"/>
</dbReference>
<evidence type="ECO:0000313" key="6">
    <source>
        <dbReference type="EMBL" id="KAK7363940.1"/>
    </source>
</evidence>
<feature type="domain" description="Nucleoporin Nup54 alpha-helical" evidence="5">
    <location>
        <begin position="168"/>
        <end position="312"/>
    </location>
</feature>
<dbReference type="Proteomes" id="UP001374584">
    <property type="component" value="Unassembled WGS sequence"/>
</dbReference>
<sequence length="386" mass="42351">MFGSAQPSPSPFGTPTSTPAFGTPSSTPAFGTPSFATRSSTPAFGSPSSTPGFGASSTPAFGSSLFSTPFSSQPQQQQQQQQQQTPLFQQQPTSSAFGFQNFLAAPQPSPFSNAQLTTQMANVAPVSFSLADRDVQTVVDAYKEDPGNPKYAFKHLLFSVTEPQFRVKPAGVSDIMWAEAMGKLEGMDSADRERLWPQLAQGFKDLSQRLKIQDEVIISDAERLRITQSNVKMLQRHFQADTLPWIQRLKQKEQILQQRLLRVMRIVEALEGKGCRIPLTKGEAELAEKLATITRQLKGSGAELCRRVQNLLTVSRVNANSNGFGGSVYLPGSTKIHDQSLADLQEVLQQQMEAIARLGGVLKRDIRHMEIMITDDTGGIENENLF</sequence>
<dbReference type="PANTHER" id="PTHR13000:SF0">
    <property type="entry name" value="NUCLEOPORIN P54"/>
    <property type="match status" value="1"/>
</dbReference>
<feature type="compositionally biased region" description="Polar residues" evidence="4">
    <location>
        <begin position="34"/>
        <end position="61"/>
    </location>
</feature>
<evidence type="ECO:0000313" key="7">
    <source>
        <dbReference type="Proteomes" id="UP001374584"/>
    </source>
</evidence>